<sequence length="98" mass="10809">MCHFKGGKRRRHRDRRWYEVEPSRGGDTLQCCLASYTISCAVGGFIFPARQPLLHLKALAQNGSPQRCRFAASAGGAGEEEAQTQASRSVAQFFLHGI</sequence>
<evidence type="ECO:0000313" key="1">
    <source>
        <dbReference type="EMBL" id="CAA2978240.1"/>
    </source>
</evidence>
<name>A0A8S0RGK9_OLEEU</name>
<accession>A0A8S0RGK9</accession>
<dbReference type="EMBL" id="CACTIH010003617">
    <property type="protein sequence ID" value="CAA2978240.1"/>
    <property type="molecule type" value="Genomic_DNA"/>
</dbReference>
<keyword evidence="2" id="KW-1185">Reference proteome</keyword>
<dbReference type="Proteomes" id="UP000594638">
    <property type="component" value="Unassembled WGS sequence"/>
</dbReference>
<evidence type="ECO:0000313" key="2">
    <source>
        <dbReference type="Proteomes" id="UP000594638"/>
    </source>
</evidence>
<proteinExistence type="predicted"/>
<reference evidence="1 2" key="1">
    <citation type="submission" date="2019-12" db="EMBL/GenBank/DDBJ databases">
        <authorList>
            <person name="Alioto T."/>
            <person name="Alioto T."/>
            <person name="Gomez Garrido J."/>
        </authorList>
    </citation>
    <scope>NUCLEOTIDE SEQUENCE [LARGE SCALE GENOMIC DNA]</scope>
</reference>
<dbReference type="AlphaFoldDB" id="A0A8S0RGK9"/>
<dbReference type="Gramene" id="OE9A050670T1">
    <property type="protein sequence ID" value="OE9A050670C1"/>
    <property type="gene ID" value="OE9A050670"/>
</dbReference>
<gene>
    <name evidence="1" type="ORF">OLEA9_A050670</name>
</gene>
<protein>
    <submittedName>
        <fullName evidence="1">Uncharacterized protein</fullName>
    </submittedName>
</protein>
<comment type="caution">
    <text evidence="1">The sequence shown here is derived from an EMBL/GenBank/DDBJ whole genome shotgun (WGS) entry which is preliminary data.</text>
</comment>
<organism evidence="1 2">
    <name type="scientific">Olea europaea subsp. europaea</name>
    <dbReference type="NCBI Taxonomy" id="158383"/>
    <lineage>
        <taxon>Eukaryota</taxon>
        <taxon>Viridiplantae</taxon>
        <taxon>Streptophyta</taxon>
        <taxon>Embryophyta</taxon>
        <taxon>Tracheophyta</taxon>
        <taxon>Spermatophyta</taxon>
        <taxon>Magnoliopsida</taxon>
        <taxon>eudicotyledons</taxon>
        <taxon>Gunneridae</taxon>
        <taxon>Pentapetalae</taxon>
        <taxon>asterids</taxon>
        <taxon>lamiids</taxon>
        <taxon>Lamiales</taxon>
        <taxon>Oleaceae</taxon>
        <taxon>Oleeae</taxon>
        <taxon>Olea</taxon>
    </lineage>
</organism>